<dbReference type="GO" id="GO:0004046">
    <property type="term" value="F:aminoacylase activity"/>
    <property type="evidence" value="ECO:0007669"/>
    <property type="project" value="TreeGrafter"/>
</dbReference>
<dbReference type="Gene3D" id="3.40.630.10">
    <property type="entry name" value="Zn peptidases"/>
    <property type="match status" value="2"/>
</dbReference>
<feature type="domain" description="AstE/AspA barrel-sandwich hybrid" evidence="1">
    <location>
        <begin position="107"/>
        <end position="187"/>
    </location>
</feature>
<dbReference type="Pfam" id="PF04952">
    <property type="entry name" value="AstE_AspA_hybrid"/>
    <property type="match status" value="1"/>
</dbReference>
<evidence type="ECO:0000313" key="3">
    <source>
        <dbReference type="Proteomes" id="UP000694406"/>
    </source>
</evidence>
<protein>
    <submittedName>
        <fullName evidence="2">Aminoacylase 3</fullName>
    </submittedName>
</protein>
<organism evidence="2 3">
    <name type="scientific">Laticauda laticaudata</name>
    <name type="common">Blue-ringed sea krait</name>
    <name type="synonym">Blue-lipped sea krait</name>
    <dbReference type="NCBI Taxonomy" id="8630"/>
    <lineage>
        <taxon>Eukaryota</taxon>
        <taxon>Metazoa</taxon>
        <taxon>Chordata</taxon>
        <taxon>Craniata</taxon>
        <taxon>Vertebrata</taxon>
        <taxon>Euteleostomi</taxon>
        <taxon>Lepidosauria</taxon>
        <taxon>Squamata</taxon>
        <taxon>Bifurcata</taxon>
        <taxon>Unidentata</taxon>
        <taxon>Episquamata</taxon>
        <taxon>Toxicofera</taxon>
        <taxon>Serpentes</taxon>
        <taxon>Colubroidea</taxon>
        <taxon>Elapidae</taxon>
        <taxon>Laticaudinae</taxon>
        <taxon>Laticauda</taxon>
    </lineage>
</organism>
<proteinExistence type="predicted"/>
<gene>
    <name evidence="2" type="primary">ACY3</name>
</gene>
<dbReference type="Proteomes" id="UP000694406">
    <property type="component" value="Unplaced"/>
</dbReference>
<dbReference type="InterPro" id="IPR050178">
    <property type="entry name" value="AspA/AstE_fam"/>
</dbReference>
<reference evidence="2" key="1">
    <citation type="submission" date="2025-08" db="UniProtKB">
        <authorList>
            <consortium name="Ensembl"/>
        </authorList>
    </citation>
    <scope>IDENTIFICATION</scope>
</reference>
<dbReference type="GeneTree" id="ENSGT00390000001189"/>
<dbReference type="PANTHER" id="PTHR15162:SF5">
    <property type="entry name" value="N-ACYL-AROMATIC-L-AMINO ACID AMIDOHYDROLASE (CARBOXYLATE-FORMING)"/>
    <property type="match status" value="1"/>
</dbReference>
<reference evidence="2" key="2">
    <citation type="submission" date="2025-09" db="UniProtKB">
        <authorList>
            <consortium name="Ensembl"/>
        </authorList>
    </citation>
    <scope>IDENTIFICATION</scope>
</reference>
<dbReference type="AlphaFoldDB" id="A0A8C5S497"/>
<dbReference type="GO" id="GO:0005829">
    <property type="term" value="C:cytosol"/>
    <property type="evidence" value="ECO:0007669"/>
    <property type="project" value="TreeGrafter"/>
</dbReference>
<accession>A0A8C5S497</accession>
<evidence type="ECO:0000259" key="1">
    <source>
        <dbReference type="Pfam" id="PF04952"/>
    </source>
</evidence>
<keyword evidence="3" id="KW-1185">Reference proteome</keyword>
<evidence type="ECO:0000313" key="2">
    <source>
        <dbReference type="Ensembl" id="ENSLLTP00000010501.1"/>
    </source>
</evidence>
<dbReference type="SUPFAM" id="SSF53187">
    <property type="entry name" value="Zn-dependent exopeptidases"/>
    <property type="match status" value="1"/>
</dbReference>
<dbReference type="Ensembl" id="ENSLLTT00000010891.1">
    <property type="protein sequence ID" value="ENSLLTP00000010501.1"/>
    <property type="gene ID" value="ENSLLTG00000008013.1"/>
</dbReference>
<name>A0A8C5S497_LATLA</name>
<dbReference type="InterPro" id="IPR007036">
    <property type="entry name" value="Aste_AspA_hybrid_dom"/>
</dbReference>
<sequence>MSVEILKYPGHGCPKGVFSKGSCTFLKQSIYLLEKSPLDPTLVGCNVFQYFKGTLQVKSGKYSLELGPQPQGVARADLLAKMRTIVACALDFIELFNKGTWFPAFETEAYILVGWKDFPRYANGEISAVIHPDLQDKDFQLLKPGDPVFQTFDGEDILHDGDDTFFPVFINEAAYYEKKTAFWKTKKETFAQPALQKAF</sequence>
<dbReference type="PANTHER" id="PTHR15162">
    <property type="entry name" value="ASPARTOACYLASE"/>
    <property type="match status" value="1"/>
</dbReference>